<accession>A0A0B6YU18</accession>
<evidence type="ECO:0000313" key="1">
    <source>
        <dbReference type="EMBL" id="CEK59607.1"/>
    </source>
</evidence>
<gene>
    <name evidence="1" type="primary">ORF36884</name>
</gene>
<reference evidence="1" key="1">
    <citation type="submission" date="2014-12" db="EMBL/GenBank/DDBJ databases">
        <title>Insight into the proteome of Arion vulgaris.</title>
        <authorList>
            <person name="Aradska J."/>
            <person name="Bulat T."/>
            <person name="Smidak R."/>
            <person name="Sarate P."/>
            <person name="Gangsoo J."/>
            <person name="Sialana F."/>
            <person name="Bilban M."/>
            <person name="Lubec G."/>
        </authorList>
    </citation>
    <scope>NUCLEOTIDE SEQUENCE</scope>
    <source>
        <tissue evidence="1">Skin</tissue>
    </source>
</reference>
<protein>
    <submittedName>
        <fullName evidence="1">Uncharacterized protein</fullName>
    </submittedName>
</protein>
<sequence>SLDSQTYNIWNTRQRLDHLATKPISLSEFHEIQLKDVKMCNTSKSSLKSFFKKDLKFEHRFVFTTCNTTFQGSLGHGDIRLKFNYSICCE</sequence>
<name>A0A0B6YU18_9EUPU</name>
<dbReference type="AlphaFoldDB" id="A0A0B6YU18"/>
<proteinExistence type="predicted"/>
<dbReference type="EMBL" id="HACG01012742">
    <property type="protein sequence ID" value="CEK59607.1"/>
    <property type="molecule type" value="Transcribed_RNA"/>
</dbReference>
<feature type="non-terminal residue" evidence="1">
    <location>
        <position position="90"/>
    </location>
</feature>
<feature type="non-terminal residue" evidence="1">
    <location>
        <position position="1"/>
    </location>
</feature>
<organism evidence="1">
    <name type="scientific">Arion vulgaris</name>
    <dbReference type="NCBI Taxonomy" id="1028688"/>
    <lineage>
        <taxon>Eukaryota</taxon>
        <taxon>Metazoa</taxon>
        <taxon>Spiralia</taxon>
        <taxon>Lophotrochozoa</taxon>
        <taxon>Mollusca</taxon>
        <taxon>Gastropoda</taxon>
        <taxon>Heterobranchia</taxon>
        <taxon>Euthyneura</taxon>
        <taxon>Panpulmonata</taxon>
        <taxon>Eupulmonata</taxon>
        <taxon>Stylommatophora</taxon>
        <taxon>Helicina</taxon>
        <taxon>Arionoidea</taxon>
        <taxon>Arionidae</taxon>
        <taxon>Arion</taxon>
    </lineage>
</organism>